<gene>
    <name evidence="2" type="ORF">HZY85_03055</name>
</gene>
<dbReference type="Pfam" id="PF12535">
    <property type="entry name" value="Nudix_N"/>
    <property type="match status" value="1"/>
</dbReference>
<dbReference type="InterPro" id="IPR059176">
    <property type="entry name" value="UDP-X_N"/>
</dbReference>
<comment type="caution">
    <text evidence="2">The sequence shown here is derived from an EMBL/GenBank/DDBJ whole genome shotgun (WGS) entry which is preliminary data.</text>
</comment>
<evidence type="ECO:0000313" key="3">
    <source>
        <dbReference type="Proteomes" id="UP000531840"/>
    </source>
</evidence>
<dbReference type="Gene3D" id="3.90.79.10">
    <property type="entry name" value="Nucleoside Triphosphate Pyrophosphohydrolase"/>
    <property type="match status" value="1"/>
</dbReference>
<dbReference type="InterPro" id="IPR000086">
    <property type="entry name" value="NUDIX_hydrolase_dom"/>
</dbReference>
<dbReference type="PROSITE" id="PS51462">
    <property type="entry name" value="NUDIX"/>
    <property type="match status" value="1"/>
</dbReference>
<dbReference type="Pfam" id="PF00293">
    <property type="entry name" value="NUDIX"/>
    <property type="match status" value="1"/>
</dbReference>
<proteinExistence type="predicted"/>
<dbReference type="InterPro" id="IPR015797">
    <property type="entry name" value="NUDIX_hydrolase-like_dom_sf"/>
</dbReference>
<feature type="domain" description="Nudix hydrolase" evidence="1">
    <location>
        <begin position="155"/>
        <end position="281"/>
    </location>
</feature>
<protein>
    <submittedName>
        <fullName evidence="2">NUDIX hydrolase N-terminal domain-containing protein</fullName>
    </submittedName>
</protein>
<reference evidence="2 3" key="1">
    <citation type="submission" date="2020-07" db="EMBL/GenBank/DDBJ databases">
        <title>MOT database genomes.</title>
        <authorList>
            <person name="Joseph S."/>
            <person name="Aduse-Opoku J."/>
            <person name="Hashim A."/>
            <person name="Wade W."/>
            <person name="Curtis M."/>
        </authorList>
    </citation>
    <scope>NUCLEOTIDE SEQUENCE [LARGE SCALE GENOMIC DNA]</scope>
    <source>
        <strain evidence="2 3">CIP 106318</strain>
    </source>
</reference>
<dbReference type="PANTHER" id="PTHR43222:SF2">
    <property type="entry name" value="NUDIX HYDROLASE 23, CHLOROPLASTIC"/>
    <property type="match status" value="1"/>
</dbReference>
<evidence type="ECO:0000313" key="2">
    <source>
        <dbReference type="EMBL" id="NYS47174.1"/>
    </source>
</evidence>
<name>A0ABX2T180_9BACL</name>
<dbReference type="PANTHER" id="PTHR43222">
    <property type="entry name" value="NUDIX HYDROLASE 23"/>
    <property type="match status" value="1"/>
</dbReference>
<organism evidence="2 3">
    <name type="scientific">Gemelliphila palaticanis</name>
    <dbReference type="NCBI Taxonomy" id="81950"/>
    <lineage>
        <taxon>Bacteria</taxon>
        <taxon>Bacillati</taxon>
        <taxon>Bacillota</taxon>
        <taxon>Bacilli</taxon>
        <taxon>Bacillales</taxon>
        <taxon>Gemellaceae</taxon>
        <taxon>Gemelliphila</taxon>
    </lineage>
</organism>
<keyword evidence="3" id="KW-1185">Reference proteome</keyword>
<dbReference type="GO" id="GO:0016787">
    <property type="term" value="F:hydrolase activity"/>
    <property type="evidence" value="ECO:0007669"/>
    <property type="project" value="UniProtKB-KW"/>
</dbReference>
<evidence type="ECO:0000259" key="1">
    <source>
        <dbReference type="PROSITE" id="PS51462"/>
    </source>
</evidence>
<sequence length="295" mass="35052">MFKNLLIDSKLKNHITNEHIDLFKKNKIIIEYIDSPHKVYNNEYMFLTNDINNISDYCNNIFLISNSYDILSLKNVLYINKIEDIVKIYEKSFVFDWAIELQSIAQSTLSFSSNEFELNNARRLREISCEMLSYKYNLEQEYFSELFKLEKGYQTPKIENRAVVFKNNKLLLVREKMDGKWALPGGYQDINKTLKENIIKECFEEAGAVVNPEKVIAFLNYNNHHDYKFPGGMMKVFVFCDYIRHIFEDNMETSEIGFFDIDNLPDLSLTRNTFLQIKMCFDFIKNKDSWETIFE</sequence>
<accession>A0ABX2T180</accession>
<dbReference type="Proteomes" id="UP000531840">
    <property type="component" value="Unassembled WGS sequence"/>
</dbReference>
<dbReference type="SUPFAM" id="SSF55811">
    <property type="entry name" value="Nudix"/>
    <property type="match status" value="1"/>
</dbReference>
<dbReference type="RefSeq" id="WP_179940759.1">
    <property type="nucleotide sequence ID" value="NZ_JACBYF010000004.1"/>
</dbReference>
<keyword evidence="2" id="KW-0378">Hydrolase</keyword>
<dbReference type="EMBL" id="JACBYF010000004">
    <property type="protein sequence ID" value="NYS47174.1"/>
    <property type="molecule type" value="Genomic_DNA"/>
</dbReference>
<dbReference type="Gene3D" id="6.10.250.1120">
    <property type="match status" value="1"/>
</dbReference>